<dbReference type="Proteomes" id="UP000322165">
    <property type="component" value="Unassembled WGS sequence"/>
</dbReference>
<feature type="compositionally biased region" description="Low complexity" evidence="6">
    <location>
        <begin position="55"/>
        <end position="90"/>
    </location>
</feature>
<dbReference type="PROSITE" id="PS51257">
    <property type="entry name" value="PROKAR_LIPOPROTEIN"/>
    <property type="match status" value="1"/>
</dbReference>
<organism evidence="9 10">
    <name type="scientific">Arenimonas fontis</name>
    <dbReference type="NCBI Taxonomy" id="2608255"/>
    <lineage>
        <taxon>Bacteria</taxon>
        <taxon>Pseudomonadati</taxon>
        <taxon>Pseudomonadota</taxon>
        <taxon>Gammaproteobacteria</taxon>
        <taxon>Lysobacterales</taxon>
        <taxon>Lysobacteraceae</taxon>
        <taxon>Arenimonas</taxon>
    </lineage>
</organism>
<reference evidence="9 10" key="2">
    <citation type="submission" date="2019-09" db="EMBL/GenBank/DDBJ databases">
        <authorList>
            <person name="Mazur A."/>
        </authorList>
    </citation>
    <scope>NUCLEOTIDE SEQUENCE [LARGE SCALE GENOMIC DNA]</scope>
    <source>
        <strain evidence="9 10">3729k</strain>
    </source>
</reference>
<feature type="compositionally biased region" description="Pro residues" evidence="6">
    <location>
        <begin position="91"/>
        <end position="100"/>
    </location>
</feature>
<feature type="signal peptide" evidence="7">
    <location>
        <begin position="1"/>
        <end position="22"/>
    </location>
</feature>
<dbReference type="InterPro" id="IPR036249">
    <property type="entry name" value="Thioredoxin-like_sf"/>
</dbReference>
<evidence type="ECO:0000256" key="4">
    <source>
        <dbReference type="ARBA" id="ARBA00023157"/>
    </source>
</evidence>
<dbReference type="InterPro" id="IPR050824">
    <property type="entry name" value="Thiol_disulfide_DsbA"/>
</dbReference>
<evidence type="ECO:0000256" key="3">
    <source>
        <dbReference type="ARBA" id="ARBA00022729"/>
    </source>
</evidence>
<accession>A0A5B2Z903</accession>
<dbReference type="RefSeq" id="WP_149861360.1">
    <property type="nucleotide sequence ID" value="NZ_VUOD01000012.1"/>
</dbReference>
<evidence type="ECO:0000256" key="1">
    <source>
        <dbReference type="ARBA" id="ARBA00005791"/>
    </source>
</evidence>
<keyword evidence="3 7" id="KW-0732">Signal</keyword>
<dbReference type="Pfam" id="PF01323">
    <property type="entry name" value="DSBA"/>
    <property type="match status" value="1"/>
</dbReference>
<feature type="compositionally biased region" description="Low complexity" evidence="6">
    <location>
        <begin position="21"/>
        <end position="48"/>
    </location>
</feature>
<dbReference type="InterPro" id="IPR001853">
    <property type="entry name" value="DSBA-like_thioredoxin_dom"/>
</dbReference>
<keyword evidence="10" id="KW-1185">Reference proteome</keyword>
<feature type="domain" description="DSBA-like thioredoxin" evidence="8">
    <location>
        <begin position="137"/>
        <end position="258"/>
    </location>
</feature>
<feature type="region of interest" description="Disordered" evidence="6">
    <location>
        <begin position="20"/>
        <end position="116"/>
    </location>
</feature>
<proteinExistence type="inferred from homology"/>
<gene>
    <name evidence="9" type="ORF">F0415_11465</name>
</gene>
<dbReference type="GO" id="GO:0016491">
    <property type="term" value="F:oxidoreductase activity"/>
    <property type="evidence" value="ECO:0007669"/>
    <property type="project" value="InterPro"/>
</dbReference>
<evidence type="ECO:0000256" key="7">
    <source>
        <dbReference type="SAM" id="SignalP"/>
    </source>
</evidence>
<evidence type="ECO:0000313" key="10">
    <source>
        <dbReference type="Proteomes" id="UP000322165"/>
    </source>
</evidence>
<sequence length="289" mass="30008">MKRLLAIALLALLLVGCGREPAAPDAQPVAPAPETSAPAAATEDTAPAGDNGPVEDAAPAGDADAQADEAAGAEAPAAEAGAPADGAVADIPPPSGPPPREGVDYEVLPTPQPTYAGGDGIEVAEVFSYTCIHCANLQPHVNTWKAKLPADVRFVYVPAAFGGAIDNFARGYFAAEAMGLLDRTHDAMFQAVLVERRFQSGSEEEIADWYAAQGADRGTFLSTMRSFAVTGKVNRARQFGLRTGVSATPTMIVAGKYRATATRDRGMQGLLDTVDWLVARERGNAPAGF</sequence>
<evidence type="ECO:0000313" key="9">
    <source>
        <dbReference type="EMBL" id="KAA2284003.1"/>
    </source>
</evidence>
<dbReference type="AlphaFoldDB" id="A0A5B2Z903"/>
<evidence type="ECO:0000259" key="8">
    <source>
        <dbReference type="Pfam" id="PF01323"/>
    </source>
</evidence>
<comment type="caution">
    <text evidence="9">The sequence shown here is derived from an EMBL/GenBank/DDBJ whole genome shotgun (WGS) entry which is preliminary data.</text>
</comment>
<keyword evidence="5" id="KW-0676">Redox-active center</keyword>
<feature type="chain" id="PRO_5022677847" description="Thiol:disulfide interchange protein DsbA" evidence="7">
    <location>
        <begin position="23"/>
        <end position="289"/>
    </location>
</feature>
<evidence type="ECO:0000256" key="6">
    <source>
        <dbReference type="SAM" id="MobiDB-lite"/>
    </source>
</evidence>
<name>A0A5B2Z903_9GAMM</name>
<keyword evidence="4" id="KW-1015">Disulfide bond</keyword>
<dbReference type="PANTHER" id="PTHR35891:SF2">
    <property type="entry name" value="THIOL:DISULFIDE INTERCHANGE PROTEIN DSBA"/>
    <property type="match status" value="1"/>
</dbReference>
<dbReference type="SUPFAM" id="SSF52833">
    <property type="entry name" value="Thioredoxin-like"/>
    <property type="match status" value="1"/>
</dbReference>
<reference evidence="9 10" key="1">
    <citation type="submission" date="2019-09" db="EMBL/GenBank/DDBJ databases">
        <title>Arenimonas chukotkensis sp. nov., a bacterium isolated from Chukotka hot spring, Arctic region, Russia.</title>
        <authorList>
            <person name="Zayulina K.S."/>
            <person name="Prokofeva M.I."/>
            <person name="Elcheninov A.G."/>
            <person name="Novikov A."/>
            <person name="Kochetkova T.V."/>
            <person name="Kublanov I.V."/>
        </authorList>
    </citation>
    <scope>NUCLEOTIDE SEQUENCE [LARGE SCALE GENOMIC DNA]</scope>
    <source>
        <strain evidence="9 10">3729k</strain>
    </source>
</reference>
<protein>
    <recommendedName>
        <fullName evidence="2">Thiol:disulfide interchange protein DsbA</fullName>
    </recommendedName>
</protein>
<evidence type="ECO:0000256" key="2">
    <source>
        <dbReference type="ARBA" id="ARBA00013831"/>
    </source>
</evidence>
<dbReference type="PANTHER" id="PTHR35891">
    <property type="entry name" value="THIOL:DISULFIDE INTERCHANGE PROTEIN DSBA"/>
    <property type="match status" value="1"/>
</dbReference>
<dbReference type="Gene3D" id="3.40.30.10">
    <property type="entry name" value="Glutaredoxin"/>
    <property type="match status" value="1"/>
</dbReference>
<dbReference type="CDD" id="cd03019">
    <property type="entry name" value="DsbA_DsbA"/>
    <property type="match status" value="1"/>
</dbReference>
<evidence type="ECO:0000256" key="5">
    <source>
        <dbReference type="ARBA" id="ARBA00023284"/>
    </source>
</evidence>
<comment type="similarity">
    <text evidence="1">Belongs to the thioredoxin family. DsbA subfamily.</text>
</comment>
<dbReference type="InterPro" id="IPR023205">
    <property type="entry name" value="DsbA/DsbL"/>
</dbReference>
<dbReference type="EMBL" id="VUOD01000012">
    <property type="protein sequence ID" value="KAA2284003.1"/>
    <property type="molecule type" value="Genomic_DNA"/>
</dbReference>